<protein>
    <submittedName>
        <fullName evidence="2">Uncharacterized protein</fullName>
    </submittedName>
</protein>
<organism evidence="2 3">
    <name type="scientific">Amborella trichopoda</name>
    <dbReference type="NCBI Taxonomy" id="13333"/>
    <lineage>
        <taxon>Eukaryota</taxon>
        <taxon>Viridiplantae</taxon>
        <taxon>Streptophyta</taxon>
        <taxon>Embryophyta</taxon>
        <taxon>Tracheophyta</taxon>
        <taxon>Spermatophyta</taxon>
        <taxon>Magnoliopsida</taxon>
        <taxon>Amborellales</taxon>
        <taxon>Amborellaceae</taxon>
        <taxon>Amborella</taxon>
    </lineage>
</organism>
<evidence type="ECO:0000313" key="3">
    <source>
        <dbReference type="Proteomes" id="UP000017836"/>
    </source>
</evidence>
<dbReference type="Proteomes" id="UP000017836">
    <property type="component" value="Unassembled WGS sequence"/>
</dbReference>
<evidence type="ECO:0000313" key="2">
    <source>
        <dbReference type="EMBL" id="ERM97316.1"/>
    </source>
</evidence>
<dbReference type="HOGENOM" id="CLU_1527247_0_0_1"/>
<reference evidence="3" key="1">
    <citation type="journal article" date="2013" name="Science">
        <title>The Amborella genome and the evolution of flowering plants.</title>
        <authorList>
            <consortium name="Amborella Genome Project"/>
        </authorList>
    </citation>
    <scope>NUCLEOTIDE SEQUENCE [LARGE SCALE GENOMIC DNA]</scope>
</reference>
<keyword evidence="3" id="KW-1185">Reference proteome</keyword>
<proteinExistence type="predicted"/>
<gene>
    <name evidence="2" type="ORF">AMTR_s00073p00060520</name>
</gene>
<feature type="region of interest" description="Disordered" evidence="1">
    <location>
        <begin position="147"/>
        <end position="176"/>
    </location>
</feature>
<dbReference type="AlphaFoldDB" id="W1NNJ6"/>
<dbReference type="Gramene" id="ERM97316">
    <property type="protein sequence ID" value="ERM97316"/>
    <property type="gene ID" value="AMTR_s00073p00060520"/>
</dbReference>
<sequence length="176" mass="19686">MADGLRRLLREVEREAENCGDGEEVWCNRKKGGSNRGCCLVEGEGNGEESRGKKVAERWRTRLQKERSWQERLPPDCMVRGGGDCCNTSCDCRWWWGSYQKERKQVAKRGNEEEEGEGNKGGPTTEEEEAKMGRLVGATRCLRLITDEGSGARQANRGSSKVGCSRGKGRASEVRK</sequence>
<name>W1NNJ6_AMBTC</name>
<evidence type="ECO:0000256" key="1">
    <source>
        <dbReference type="SAM" id="MobiDB-lite"/>
    </source>
</evidence>
<dbReference type="EMBL" id="KI396509">
    <property type="protein sequence ID" value="ERM97316.1"/>
    <property type="molecule type" value="Genomic_DNA"/>
</dbReference>
<accession>W1NNJ6</accession>
<feature type="region of interest" description="Disordered" evidence="1">
    <location>
        <begin position="105"/>
        <end position="134"/>
    </location>
</feature>